<proteinExistence type="inferred from homology"/>
<feature type="chain" id="PRO_5046597583" evidence="3">
    <location>
        <begin position="25"/>
        <end position="328"/>
    </location>
</feature>
<sequence length="328" mass="34960">MKTIVQMTRRGLAVLSLGAFAVLAQPFSAAEAQVKEAKDVRVVFVTHGQANDVYWTIVKNGMQEAAKALGVTVEYQAPETFDVVRMARMIEAATASKPDGLVVSIPDAAALKQPIENAKAAGIPVIVIDSGEDQVNEWGLDLFVGGGSEYDNGVRAGKMMGEAGVKQGLCVNHEVGNVSLDRRCEGFGKGLEESGGKATVVSVTMDPTDASRRVDAAISTNPDATGILTLGPTVAAPILKMLEDRGTVDKFKLATFDLSPEVLDAVDQGKMMFAIDNQQFLMGYYPVVFLTAKAMYHTFPPQAVRTGPAFIMQKDAAAVRDLSKAGFR</sequence>
<keyword evidence="6" id="KW-1185">Reference proteome</keyword>
<dbReference type="Proteomes" id="UP001597213">
    <property type="component" value="Unassembled WGS sequence"/>
</dbReference>
<comment type="similarity">
    <text evidence="2">Belongs to the bacterial solute-binding protein 2 family.</text>
</comment>
<dbReference type="PANTHER" id="PTHR30036">
    <property type="entry name" value="D-XYLOSE-BINDING PERIPLASMIC PROTEIN"/>
    <property type="match status" value="1"/>
</dbReference>
<keyword evidence="3" id="KW-0732">Signal</keyword>
<evidence type="ECO:0000313" key="6">
    <source>
        <dbReference type="Proteomes" id="UP001597213"/>
    </source>
</evidence>
<dbReference type="PANTHER" id="PTHR30036:SF7">
    <property type="entry name" value="ABC TRANSPORTER PERIPLASMIC-BINDING PROTEIN YPHF"/>
    <property type="match status" value="1"/>
</dbReference>
<dbReference type="RefSeq" id="WP_379141045.1">
    <property type="nucleotide sequence ID" value="NZ_JBHUEN010000016.1"/>
</dbReference>
<reference evidence="6" key="1">
    <citation type="journal article" date="2019" name="Int. J. Syst. Evol. Microbiol.">
        <title>The Global Catalogue of Microorganisms (GCM) 10K type strain sequencing project: providing services to taxonomists for standard genome sequencing and annotation.</title>
        <authorList>
            <consortium name="The Broad Institute Genomics Platform"/>
            <consortium name="The Broad Institute Genome Sequencing Center for Infectious Disease"/>
            <person name="Wu L."/>
            <person name="Ma J."/>
        </authorList>
    </citation>
    <scope>NUCLEOTIDE SEQUENCE [LARGE SCALE GENOMIC DNA]</scope>
    <source>
        <strain evidence="6">CCUG 56029</strain>
    </source>
</reference>
<dbReference type="InterPro" id="IPR050555">
    <property type="entry name" value="Bact_Solute-Bind_Prot2"/>
</dbReference>
<protein>
    <submittedName>
        <fullName evidence="5">Sugar ABC transporter substrate-binding protein</fullName>
    </submittedName>
</protein>
<dbReference type="InterPro" id="IPR028082">
    <property type="entry name" value="Peripla_BP_I"/>
</dbReference>
<accession>A0ABW4R562</accession>
<feature type="signal peptide" evidence="3">
    <location>
        <begin position="1"/>
        <end position="24"/>
    </location>
</feature>
<comment type="subcellular location">
    <subcellularLocation>
        <location evidence="1">Periplasm</location>
    </subcellularLocation>
</comment>
<dbReference type="CDD" id="cd06312">
    <property type="entry name" value="PBP1_ABC_sugar_binding-like"/>
    <property type="match status" value="1"/>
</dbReference>
<evidence type="ECO:0000313" key="5">
    <source>
        <dbReference type="EMBL" id="MFD1881305.1"/>
    </source>
</evidence>
<evidence type="ECO:0000256" key="3">
    <source>
        <dbReference type="SAM" id="SignalP"/>
    </source>
</evidence>
<evidence type="ECO:0000259" key="4">
    <source>
        <dbReference type="Pfam" id="PF13407"/>
    </source>
</evidence>
<evidence type="ECO:0000256" key="2">
    <source>
        <dbReference type="ARBA" id="ARBA00007639"/>
    </source>
</evidence>
<dbReference type="Pfam" id="PF13407">
    <property type="entry name" value="Peripla_BP_4"/>
    <property type="match status" value="1"/>
</dbReference>
<name>A0ABW4R562_9RHOB</name>
<organism evidence="5 6">
    <name type="scientific">Paracoccus pacificus</name>
    <dbReference type="NCBI Taxonomy" id="1463598"/>
    <lineage>
        <taxon>Bacteria</taxon>
        <taxon>Pseudomonadati</taxon>
        <taxon>Pseudomonadota</taxon>
        <taxon>Alphaproteobacteria</taxon>
        <taxon>Rhodobacterales</taxon>
        <taxon>Paracoccaceae</taxon>
        <taxon>Paracoccus</taxon>
    </lineage>
</organism>
<comment type="caution">
    <text evidence="5">The sequence shown here is derived from an EMBL/GenBank/DDBJ whole genome shotgun (WGS) entry which is preliminary data.</text>
</comment>
<dbReference type="SUPFAM" id="SSF53822">
    <property type="entry name" value="Periplasmic binding protein-like I"/>
    <property type="match status" value="1"/>
</dbReference>
<dbReference type="InterPro" id="IPR025997">
    <property type="entry name" value="SBP_2_dom"/>
</dbReference>
<feature type="domain" description="Periplasmic binding protein" evidence="4">
    <location>
        <begin position="42"/>
        <end position="292"/>
    </location>
</feature>
<dbReference type="Gene3D" id="3.40.50.2300">
    <property type="match status" value="2"/>
</dbReference>
<dbReference type="EMBL" id="JBHUEN010000016">
    <property type="protein sequence ID" value="MFD1881305.1"/>
    <property type="molecule type" value="Genomic_DNA"/>
</dbReference>
<evidence type="ECO:0000256" key="1">
    <source>
        <dbReference type="ARBA" id="ARBA00004418"/>
    </source>
</evidence>
<gene>
    <name evidence="5" type="ORF">ACFSCT_06190</name>
</gene>